<proteinExistence type="inferred from homology"/>
<keyword evidence="5 7" id="KW-1133">Transmembrane helix</keyword>
<dbReference type="PANTHER" id="PTHR34856">
    <property type="entry name" value="PROTEIN NRFD"/>
    <property type="match status" value="1"/>
</dbReference>
<dbReference type="InterPro" id="IPR005614">
    <property type="entry name" value="NrfD-like"/>
</dbReference>
<evidence type="ECO:0000256" key="1">
    <source>
        <dbReference type="ARBA" id="ARBA00004651"/>
    </source>
</evidence>
<evidence type="ECO:0000313" key="8">
    <source>
        <dbReference type="EMBL" id="NDY41570.1"/>
    </source>
</evidence>
<evidence type="ECO:0000256" key="2">
    <source>
        <dbReference type="ARBA" id="ARBA00008929"/>
    </source>
</evidence>
<feature type="transmembrane region" description="Helical" evidence="7">
    <location>
        <begin position="137"/>
        <end position="159"/>
    </location>
</feature>
<evidence type="ECO:0000256" key="5">
    <source>
        <dbReference type="ARBA" id="ARBA00022989"/>
    </source>
</evidence>
<feature type="transmembrane region" description="Helical" evidence="7">
    <location>
        <begin position="247"/>
        <end position="265"/>
    </location>
</feature>
<organism evidence="8 9">
    <name type="scientific">Dissulfurirhabdus thermomarina</name>
    <dbReference type="NCBI Taxonomy" id="1765737"/>
    <lineage>
        <taxon>Bacteria</taxon>
        <taxon>Deltaproteobacteria</taxon>
        <taxon>Dissulfurirhabdaceae</taxon>
        <taxon>Dissulfurirhabdus</taxon>
    </lineage>
</organism>
<feature type="transmembrane region" description="Helical" evidence="7">
    <location>
        <begin position="21"/>
        <end position="43"/>
    </location>
</feature>
<dbReference type="AlphaFoldDB" id="A0A6N9TMB3"/>
<gene>
    <name evidence="8" type="primary">nrfD</name>
    <name evidence="8" type="ORF">G3N55_01720</name>
</gene>
<dbReference type="EMBL" id="JAAGRR010000009">
    <property type="protein sequence ID" value="NDY41570.1"/>
    <property type="molecule type" value="Genomic_DNA"/>
</dbReference>
<keyword evidence="9" id="KW-1185">Reference proteome</keyword>
<evidence type="ECO:0000256" key="3">
    <source>
        <dbReference type="ARBA" id="ARBA00022475"/>
    </source>
</evidence>
<keyword evidence="6 7" id="KW-0472">Membrane</keyword>
<dbReference type="GO" id="GO:0005886">
    <property type="term" value="C:plasma membrane"/>
    <property type="evidence" value="ECO:0007669"/>
    <property type="project" value="UniProtKB-SubCell"/>
</dbReference>
<dbReference type="InterPro" id="IPR052049">
    <property type="entry name" value="Electron_transfer_protein"/>
</dbReference>
<dbReference type="Proteomes" id="UP000469346">
    <property type="component" value="Unassembled WGS sequence"/>
</dbReference>
<accession>A0A6N9TMB3</accession>
<sequence length="393" mass="42354">MSKSPASALVQSLPGRLSSPPLLLAAVCATVSAVGLAFAGHALLVGHEHTFGTTREVPWGILIASYVFFASLSTGLCIVAALGQVFKIEAFQPFVKRAVFLALAAIMTGLMSISLELENPWRVGLYSFLSPHPESNIWWKSTLYSSYMFFMLVNLVLLLQGRTRAAARFGLLGLVACLAANLNLKADMSIIGARGFWREQYMPVFFLTLAALAGCAAMMFLSWASAKLRGRELAPDEERAVGATGRLALGLLVVAGFFTAWKIHAGLSGATENPEAMDLLVKGAYAGKFWIGEVVLAVALPVVFLLAGRLKNAYALATAGLVSLVGIFFVYYDLVVVGQLVPHFHKYNVVDLPRYFSYTPSLHENMILAGAVFFFLALYLAGEELLSGGRRSG</sequence>
<comment type="similarity">
    <text evidence="2">Belongs to the NrfD family.</text>
</comment>
<dbReference type="Pfam" id="PF03916">
    <property type="entry name" value="NrfD"/>
    <property type="match status" value="1"/>
</dbReference>
<feature type="transmembrane region" description="Helical" evidence="7">
    <location>
        <begin position="63"/>
        <end position="86"/>
    </location>
</feature>
<comment type="caution">
    <text evidence="8">The sequence shown here is derived from an EMBL/GenBank/DDBJ whole genome shotgun (WGS) entry which is preliminary data.</text>
</comment>
<keyword evidence="3" id="KW-1003">Cell membrane</keyword>
<comment type="subcellular location">
    <subcellularLocation>
        <location evidence="1">Cell membrane</location>
        <topology evidence="1">Multi-pass membrane protein</topology>
    </subcellularLocation>
</comment>
<evidence type="ECO:0000256" key="7">
    <source>
        <dbReference type="SAM" id="Phobius"/>
    </source>
</evidence>
<evidence type="ECO:0000256" key="4">
    <source>
        <dbReference type="ARBA" id="ARBA00022692"/>
    </source>
</evidence>
<feature type="transmembrane region" description="Helical" evidence="7">
    <location>
        <begin position="166"/>
        <end position="184"/>
    </location>
</feature>
<feature type="transmembrane region" description="Helical" evidence="7">
    <location>
        <begin position="285"/>
        <end position="306"/>
    </location>
</feature>
<dbReference type="Gene3D" id="1.20.1630.10">
    <property type="entry name" value="Formate dehydrogenase/DMSO reductase domain"/>
    <property type="match status" value="1"/>
</dbReference>
<feature type="transmembrane region" description="Helical" evidence="7">
    <location>
        <begin position="365"/>
        <end position="382"/>
    </location>
</feature>
<dbReference type="RefSeq" id="WP_163297728.1">
    <property type="nucleotide sequence ID" value="NZ_JAAGRR010000009.1"/>
</dbReference>
<feature type="transmembrane region" description="Helical" evidence="7">
    <location>
        <begin position="313"/>
        <end position="332"/>
    </location>
</feature>
<keyword evidence="4 7" id="KW-0812">Transmembrane</keyword>
<evidence type="ECO:0000313" key="9">
    <source>
        <dbReference type="Proteomes" id="UP000469346"/>
    </source>
</evidence>
<protein>
    <submittedName>
        <fullName evidence="8">Polysulfide reductase NrfD</fullName>
    </submittedName>
</protein>
<name>A0A6N9TMB3_DISTH</name>
<dbReference type="PANTHER" id="PTHR34856:SF2">
    <property type="entry name" value="PROTEIN NRFD"/>
    <property type="match status" value="1"/>
</dbReference>
<reference evidence="8 9" key="1">
    <citation type="submission" date="2020-02" db="EMBL/GenBank/DDBJ databases">
        <title>Comparative genomics of sulfur disproportionating microorganisms.</title>
        <authorList>
            <person name="Ward L.M."/>
            <person name="Bertran E."/>
            <person name="Johnston D.T."/>
        </authorList>
    </citation>
    <scope>NUCLEOTIDE SEQUENCE [LARGE SCALE GENOMIC DNA]</scope>
    <source>
        <strain evidence="8 9">DSM 100025</strain>
    </source>
</reference>
<feature type="transmembrane region" description="Helical" evidence="7">
    <location>
        <begin position="204"/>
        <end position="226"/>
    </location>
</feature>
<evidence type="ECO:0000256" key="6">
    <source>
        <dbReference type="ARBA" id="ARBA00023136"/>
    </source>
</evidence>
<feature type="transmembrane region" description="Helical" evidence="7">
    <location>
        <begin position="98"/>
        <end position="117"/>
    </location>
</feature>